<dbReference type="Proteomes" id="UP001139648">
    <property type="component" value="Unassembled WGS sequence"/>
</dbReference>
<sequence>MRTPDFRLPLWHGLGALALAALMGCVPTSPALTGLTGITVNAEGRLTLVVAWCRQPPDRVVIYQRVNDRLEDQAELKAPKLSRSPVFLDLEKIPPGWSLVEGDLNLQPGHKYVAGAYNAKTSGGTFRVSFTTASKKNPTGRILIQDHSGEQPDGVDVPLSAAEFEARAKYYC</sequence>
<comment type="caution">
    <text evidence="1">The sequence shown here is derived from an EMBL/GenBank/DDBJ whole genome shotgun (WGS) entry which is preliminary data.</text>
</comment>
<evidence type="ECO:0000313" key="1">
    <source>
        <dbReference type="EMBL" id="MCP2353138.1"/>
    </source>
</evidence>
<dbReference type="RefSeq" id="WP_253739571.1">
    <property type="nucleotide sequence ID" value="NZ_BAABKA010000105.1"/>
</dbReference>
<evidence type="ECO:0000313" key="2">
    <source>
        <dbReference type="Proteomes" id="UP001139648"/>
    </source>
</evidence>
<organism evidence="1 2">
    <name type="scientific">Nonomuraea thailandensis</name>
    <dbReference type="NCBI Taxonomy" id="1188745"/>
    <lineage>
        <taxon>Bacteria</taxon>
        <taxon>Bacillati</taxon>
        <taxon>Actinomycetota</taxon>
        <taxon>Actinomycetes</taxon>
        <taxon>Streptosporangiales</taxon>
        <taxon>Streptosporangiaceae</taxon>
        <taxon>Nonomuraea</taxon>
    </lineage>
</organism>
<accession>A0A9X2JXV9</accession>
<dbReference type="EMBL" id="JAMZEB010000001">
    <property type="protein sequence ID" value="MCP2353138.1"/>
    <property type="molecule type" value="Genomic_DNA"/>
</dbReference>
<proteinExistence type="predicted"/>
<gene>
    <name evidence="1" type="ORF">HD597_000158</name>
</gene>
<dbReference type="PROSITE" id="PS51257">
    <property type="entry name" value="PROKAR_LIPOPROTEIN"/>
    <property type="match status" value="1"/>
</dbReference>
<reference evidence="1" key="1">
    <citation type="submission" date="2022-06" db="EMBL/GenBank/DDBJ databases">
        <title>Sequencing the genomes of 1000 actinobacteria strains.</title>
        <authorList>
            <person name="Klenk H.-P."/>
        </authorList>
    </citation>
    <scope>NUCLEOTIDE SEQUENCE</scope>
    <source>
        <strain evidence="1">DSM 46694</strain>
    </source>
</reference>
<keyword evidence="2" id="KW-1185">Reference proteome</keyword>
<dbReference type="AlphaFoldDB" id="A0A9X2JXV9"/>
<name>A0A9X2JXV9_9ACTN</name>
<protein>
    <submittedName>
        <fullName evidence="1">Uncharacterized protein</fullName>
    </submittedName>
</protein>